<dbReference type="Gene3D" id="2.60.120.10">
    <property type="entry name" value="Jelly Rolls"/>
    <property type="match status" value="1"/>
</dbReference>
<evidence type="ECO:0000256" key="4">
    <source>
        <dbReference type="PIRSR" id="PIRSR600888-3"/>
    </source>
</evidence>
<feature type="active site" description="Proton donor" evidence="3">
    <location>
        <position position="129"/>
    </location>
</feature>
<comment type="pathway">
    <text evidence="5">Carbohydrate biosynthesis; dTDP-L-rhamnose biosynthesis.</text>
</comment>
<comment type="similarity">
    <text evidence="2 5">Belongs to the dTDP-4-dehydrorhamnose reductase family.</text>
</comment>
<accession>A0A7Y9LD45</accession>
<dbReference type="CDD" id="cd00438">
    <property type="entry name" value="cupin_RmlC"/>
    <property type="match status" value="1"/>
</dbReference>
<dbReference type="InterPro" id="IPR005913">
    <property type="entry name" value="dTDP_dehydrorham_reduct"/>
</dbReference>
<dbReference type="GO" id="GO:0008830">
    <property type="term" value="F:dTDP-4-dehydrorhamnose 3,5-epimerase activity"/>
    <property type="evidence" value="ECO:0007669"/>
    <property type="project" value="InterPro"/>
</dbReference>
<comment type="function">
    <text evidence="5">Catalyzes the reduction of dTDP-6-deoxy-L-lyxo-4-hexulose to yield dTDP-L-rhamnose.</text>
</comment>
<evidence type="ECO:0000259" key="6">
    <source>
        <dbReference type="Pfam" id="PF04321"/>
    </source>
</evidence>
<dbReference type="EC" id="1.1.1.133" evidence="5"/>
<evidence type="ECO:0000313" key="7">
    <source>
        <dbReference type="EMBL" id="NYE75509.1"/>
    </source>
</evidence>
<comment type="caution">
    <text evidence="7">The sequence shown here is derived from an EMBL/GenBank/DDBJ whole genome shotgun (WGS) entry which is preliminary data.</text>
</comment>
<dbReference type="RefSeq" id="WP_179758002.1">
    <property type="nucleotide sequence ID" value="NZ_JACCBU010000001.1"/>
</dbReference>
<dbReference type="InterPro" id="IPR011051">
    <property type="entry name" value="RmlC_Cupin_sf"/>
</dbReference>
<dbReference type="Gene3D" id="3.40.50.720">
    <property type="entry name" value="NAD(P)-binding Rossmann-like Domain"/>
    <property type="match status" value="1"/>
</dbReference>
<feature type="site" description="Participates in a stacking interaction with the thymidine ring of dTDP-4-oxo-6-deoxyglucose" evidence="4">
    <location>
        <position position="135"/>
    </location>
</feature>
<name>A0A7Y9LD45_9ACTN</name>
<keyword evidence="5" id="KW-0560">Oxidoreductase</keyword>
<dbReference type="Gene3D" id="3.90.25.10">
    <property type="entry name" value="UDP-galactose 4-epimerase, domain 1"/>
    <property type="match status" value="1"/>
</dbReference>
<dbReference type="InterPro" id="IPR029903">
    <property type="entry name" value="RmlD-like-bd"/>
</dbReference>
<dbReference type="AlphaFoldDB" id="A0A7Y9LD45"/>
<dbReference type="GO" id="GO:0008831">
    <property type="term" value="F:dTDP-4-dehydrorhamnose reductase activity"/>
    <property type="evidence" value="ECO:0007669"/>
    <property type="project" value="UniProtKB-EC"/>
</dbReference>
<protein>
    <recommendedName>
        <fullName evidence="5">dTDP-4-dehydrorhamnose reductase</fullName>
        <ecNumber evidence="5">1.1.1.133</ecNumber>
    </recommendedName>
</protein>
<evidence type="ECO:0000313" key="8">
    <source>
        <dbReference type="Proteomes" id="UP000569914"/>
    </source>
</evidence>
<dbReference type="UniPathway" id="UPA00124"/>
<keyword evidence="5" id="KW-0521">NADP</keyword>
<dbReference type="Pfam" id="PF00908">
    <property type="entry name" value="dTDP_sugar_isom"/>
    <property type="match status" value="1"/>
</dbReference>
<proteinExistence type="inferred from homology"/>
<gene>
    <name evidence="7" type="ORF">BKA15_006838</name>
</gene>
<evidence type="ECO:0000256" key="1">
    <source>
        <dbReference type="ARBA" id="ARBA00010154"/>
    </source>
</evidence>
<dbReference type="InterPro" id="IPR014710">
    <property type="entry name" value="RmlC-like_jellyroll"/>
</dbReference>
<organism evidence="7 8">
    <name type="scientific">Microlunatus parietis</name>
    <dbReference type="NCBI Taxonomy" id="682979"/>
    <lineage>
        <taxon>Bacteria</taxon>
        <taxon>Bacillati</taxon>
        <taxon>Actinomycetota</taxon>
        <taxon>Actinomycetes</taxon>
        <taxon>Propionibacteriales</taxon>
        <taxon>Propionibacteriaceae</taxon>
        <taxon>Microlunatus</taxon>
    </lineage>
</organism>
<feature type="domain" description="RmlD-like substrate binding" evidence="6">
    <location>
        <begin position="186"/>
        <end position="462"/>
    </location>
</feature>
<evidence type="ECO:0000256" key="2">
    <source>
        <dbReference type="ARBA" id="ARBA00010944"/>
    </source>
</evidence>
<dbReference type="InterPro" id="IPR000888">
    <property type="entry name" value="RmlC-like"/>
</dbReference>
<dbReference type="PANTHER" id="PTHR10491:SF4">
    <property type="entry name" value="METHIONINE ADENOSYLTRANSFERASE 2 SUBUNIT BETA"/>
    <property type="match status" value="1"/>
</dbReference>
<dbReference type="Pfam" id="PF04321">
    <property type="entry name" value="RmlD_sub_bind"/>
    <property type="match status" value="1"/>
</dbReference>
<sequence>MAELKIEKTAIPGLLIIDLDVRGDNRGWFKENWQRQKMIDLGLPDFGPVQNNVSFNATRGVTRGFHAEPWDKLISVAAGRIFGAWVDLREGPTFGTVVTVEHGPERAVFVPSGVGNAFQVLEGGTAYSYLVNDHWSPAAKDSYTFVNLADPTLAVAWPIPLSEGELSEADRNHPALAEVRPVPAKRTLIIGAGGQLGRALQALLPDAIALTRAECDLADPEALEKIDWRSVGAVINAAAYTAVDAAETEEGRRQAWQVNVHAVGRLVEKAREHRLPLVHVSSDYVFDGTRELHDEDEPFAPLGVYGQTKAAGDALVQSWPRHYLLRTSWVVGDGKNFIATMASLADRGIAPSVIDDQHGRLTFAVDLAKAAVDLLAGGKPYGTYNVSCDGPVRTWADLAAAVFVARGRSADDVTRVSTEEYGQDKNLAPRPRHSALDLTKAKAAGLTLPDGDQALADYLAALEVDGGS</sequence>
<dbReference type="Proteomes" id="UP000569914">
    <property type="component" value="Unassembled WGS sequence"/>
</dbReference>
<dbReference type="GO" id="GO:0019305">
    <property type="term" value="P:dTDP-rhamnose biosynthetic process"/>
    <property type="evidence" value="ECO:0007669"/>
    <property type="project" value="UniProtKB-UniPathway"/>
</dbReference>
<feature type="active site" description="Proton acceptor" evidence="3">
    <location>
        <position position="66"/>
    </location>
</feature>
<dbReference type="InterPro" id="IPR036291">
    <property type="entry name" value="NAD(P)-bd_dom_sf"/>
</dbReference>
<evidence type="ECO:0000256" key="5">
    <source>
        <dbReference type="RuleBase" id="RU364082"/>
    </source>
</evidence>
<dbReference type="EMBL" id="JACCBU010000001">
    <property type="protein sequence ID" value="NYE75509.1"/>
    <property type="molecule type" value="Genomic_DNA"/>
</dbReference>
<dbReference type="SUPFAM" id="SSF51735">
    <property type="entry name" value="NAD(P)-binding Rossmann-fold domains"/>
    <property type="match status" value="1"/>
</dbReference>
<reference evidence="7 8" key="1">
    <citation type="submission" date="2020-07" db="EMBL/GenBank/DDBJ databases">
        <title>Sequencing the genomes of 1000 actinobacteria strains.</title>
        <authorList>
            <person name="Klenk H.-P."/>
        </authorList>
    </citation>
    <scope>NUCLEOTIDE SEQUENCE [LARGE SCALE GENOMIC DNA]</scope>
    <source>
        <strain evidence="7 8">DSM 22083</strain>
    </source>
</reference>
<dbReference type="CDD" id="cd05254">
    <property type="entry name" value="dTDP_HR_like_SDR_e"/>
    <property type="match status" value="1"/>
</dbReference>
<dbReference type="SUPFAM" id="SSF51182">
    <property type="entry name" value="RmlC-like cupins"/>
    <property type="match status" value="1"/>
</dbReference>
<comment type="similarity">
    <text evidence="1">Belongs to the dTDP-4-dehydrorhamnose 3,5-epimerase family.</text>
</comment>
<keyword evidence="8" id="KW-1185">Reference proteome</keyword>
<evidence type="ECO:0000256" key="3">
    <source>
        <dbReference type="PIRSR" id="PIRSR600888-1"/>
    </source>
</evidence>
<keyword evidence="7" id="KW-0413">Isomerase</keyword>
<dbReference type="PANTHER" id="PTHR10491">
    <property type="entry name" value="DTDP-4-DEHYDRORHAMNOSE REDUCTASE"/>
    <property type="match status" value="1"/>
</dbReference>